<protein>
    <recommendedName>
        <fullName evidence="2">DUF5689 domain-containing protein</fullName>
    </recommendedName>
</protein>
<dbReference type="Proteomes" id="UP000293562">
    <property type="component" value="Unassembled WGS sequence"/>
</dbReference>
<proteinExistence type="predicted"/>
<reference evidence="3 4" key="1">
    <citation type="submission" date="2019-02" db="EMBL/GenBank/DDBJ databases">
        <title>Genomic Encyclopedia of Type Strains, Phase IV (KMG-IV): sequencing the most valuable type-strain genomes for metagenomic binning, comparative biology and taxonomic classification.</title>
        <authorList>
            <person name="Goeker M."/>
        </authorList>
    </citation>
    <scope>NUCLEOTIDE SEQUENCE [LARGE SCALE GENOMIC DNA]</scope>
    <source>
        <strain evidence="3 4">DSM 28825</strain>
    </source>
</reference>
<dbReference type="Pfam" id="PF18942">
    <property type="entry name" value="DUF5689"/>
    <property type="match status" value="1"/>
</dbReference>
<gene>
    <name evidence="3" type="ORF">EV201_2112</name>
</gene>
<feature type="signal peptide" evidence="1">
    <location>
        <begin position="1"/>
        <end position="22"/>
    </location>
</feature>
<dbReference type="Gene3D" id="2.60.120.200">
    <property type="match status" value="1"/>
</dbReference>
<accession>A0A4Q7VMD8</accession>
<organism evidence="3 4">
    <name type="scientific">Ancylomarina subtilis</name>
    <dbReference type="NCBI Taxonomy" id="1639035"/>
    <lineage>
        <taxon>Bacteria</taxon>
        <taxon>Pseudomonadati</taxon>
        <taxon>Bacteroidota</taxon>
        <taxon>Bacteroidia</taxon>
        <taxon>Marinilabiliales</taxon>
        <taxon>Marinifilaceae</taxon>
        <taxon>Ancylomarina</taxon>
    </lineage>
</organism>
<dbReference type="RefSeq" id="WP_130307469.1">
    <property type="nucleotide sequence ID" value="NZ_SHKN01000001.1"/>
</dbReference>
<evidence type="ECO:0000313" key="3">
    <source>
        <dbReference type="EMBL" id="RZT97442.1"/>
    </source>
</evidence>
<dbReference type="InterPro" id="IPR043744">
    <property type="entry name" value="DUF5689"/>
</dbReference>
<evidence type="ECO:0000313" key="4">
    <source>
        <dbReference type="Proteomes" id="UP000293562"/>
    </source>
</evidence>
<evidence type="ECO:0000259" key="2">
    <source>
        <dbReference type="Pfam" id="PF18942"/>
    </source>
</evidence>
<dbReference type="NCBIfam" id="NF038128">
    <property type="entry name" value="choice_anch_J"/>
    <property type="match status" value="1"/>
</dbReference>
<keyword evidence="1" id="KW-0732">Signal</keyword>
<comment type="caution">
    <text evidence="3">The sequence shown here is derived from an EMBL/GenBank/DDBJ whole genome shotgun (WGS) entry which is preliminary data.</text>
</comment>
<evidence type="ECO:0000256" key="1">
    <source>
        <dbReference type="SAM" id="SignalP"/>
    </source>
</evidence>
<sequence>MKNISLSIIVALMGLLFLNSCIDDDYAEPTIVEPTFEIPAEASLISIADLKSIYTNAIPSTGKYLKADEFLTVEEDVYISGYVISDDKEGNFYKNIVIQGDLEGNSQGINISVGESSLFTSFAQGQKIFVKCKGLTLGKYGNEVQLGGSFYFYKYRDQEKFKEYRLAPIPSPSIDAHIFKDKYPVAMTPAVRTIAELKSNSNYKFTLVTVNNVQLNNPGETWGVIGPEHNAAFPFKTTIELNDANGNNLPLFTSNYSKFAHLITPEGSGSVTGVLSYHNGEPQFVINRLDDVQLTGDRFGTNSGEYSGTLTQVDNFDVDFSNLTDNASIGLTGWHSIKEKGTRDWISKVYNTDVYAQASGYKSNDEEIISWLISPAVSVSVQKQLSLKTAKAYWEHLGDNQPLEILYADDFDGSNYKTANWQTLDVTIAQKTDGDHTWISSGNVALPVIAGKHISIAFKYTGSKTETTTYRLDDIKVTE</sequence>
<dbReference type="EMBL" id="SHKN01000001">
    <property type="protein sequence ID" value="RZT97442.1"/>
    <property type="molecule type" value="Genomic_DNA"/>
</dbReference>
<keyword evidence="4" id="KW-1185">Reference proteome</keyword>
<feature type="domain" description="DUF5689" evidence="2">
    <location>
        <begin position="44"/>
        <end position="292"/>
    </location>
</feature>
<feature type="chain" id="PRO_5020881170" description="DUF5689 domain-containing protein" evidence="1">
    <location>
        <begin position="23"/>
        <end position="479"/>
    </location>
</feature>
<dbReference type="AlphaFoldDB" id="A0A4Q7VMD8"/>
<dbReference type="OrthoDB" id="1492759at2"/>
<name>A0A4Q7VMD8_9BACT</name>